<dbReference type="GO" id="GO:0046464">
    <property type="term" value="P:acylglycerol catabolic process"/>
    <property type="evidence" value="ECO:0007669"/>
    <property type="project" value="TreeGrafter"/>
</dbReference>
<dbReference type="GO" id="GO:0016020">
    <property type="term" value="C:membrane"/>
    <property type="evidence" value="ECO:0007669"/>
    <property type="project" value="TreeGrafter"/>
</dbReference>
<dbReference type="EMBL" id="LXEY01000019">
    <property type="protein sequence ID" value="OAV60624.1"/>
    <property type="molecule type" value="Genomic_DNA"/>
</dbReference>
<dbReference type="InterPro" id="IPR000073">
    <property type="entry name" value="AB_hydrolase_1"/>
</dbReference>
<evidence type="ECO:0000259" key="1">
    <source>
        <dbReference type="Pfam" id="PF12697"/>
    </source>
</evidence>
<proteinExistence type="predicted"/>
<dbReference type="InterPro" id="IPR050266">
    <property type="entry name" value="AB_hydrolase_sf"/>
</dbReference>
<name>A0A1B7LYX8_9MICC</name>
<sequence length="262" mass="28353">MTPDAAEYLEVSFVDSQDDHGSNEVIVLVHGTGGTTDTHYTHLYPMLAQHHRVVGVDWTDPDTETLETQQLVDQVLGVIEQLQLHEHRITLVGYSLGAVVASLVAAQQPQLISNLVLIAGWVKTDNQQLLRNHLSAHLAATDPEALAQFDVLAAFSGTYLASMSDEQVGRIVSNMQSTTVFGAKQMELNRSISIAGVLGRISAHTLVVGCEQDIMVPIRHQLQLAEAIADAEFVSIDAGHAVVFERPAELADHILTVVADAL</sequence>
<dbReference type="STRING" id="1837282.A6F49_11805"/>
<gene>
    <name evidence="2" type="ORF">A6F49_11805</name>
</gene>
<dbReference type="PANTHER" id="PTHR43798">
    <property type="entry name" value="MONOACYLGLYCEROL LIPASE"/>
    <property type="match status" value="1"/>
</dbReference>
<dbReference type="SUPFAM" id="SSF53474">
    <property type="entry name" value="alpha/beta-Hydrolases"/>
    <property type="match status" value="1"/>
</dbReference>
<feature type="domain" description="AB hydrolase-1" evidence="1">
    <location>
        <begin position="26"/>
        <end position="252"/>
    </location>
</feature>
<dbReference type="RefSeq" id="WP_043058158.1">
    <property type="nucleotide sequence ID" value="NZ_LXEY01000019.1"/>
</dbReference>
<dbReference type="GO" id="GO:0047372">
    <property type="term" value="F:monoacylglycerol lipase activity"/>
    <property type="evidence" value="ECO:0007669"/>
    <property type="project" value="TreeGrafter"/>
</dbReference>
<protein>
    <recommendedName>
        <fullName evidence="1">AB hydrolase-1 domain-containing protein</fullName>
    </recommendedName>
</protein>
<dbReference type="Gene3D" id="3.40.50.1820">
    <property type="entry name" value="alpha/beta hydrolase"/>
    <property type="match status" value="1"/>
</dbReference>
<organism evidence="2 3">
    <name type="scientific">Enteractinococcus helveticum</name>
    <dbReference type="NCBI Taxonomy" id="1837282"/>
    <lineage>
        <taxon>Bacteria</taxon>
        <taxon>Bacillati</taxon>
        <taxon>Actinomycetota</taxon>
        <taxon>Actinomycetes</taxon>
        <taxon>Micrococcales</taxon>
        <taxon>Micrococcaceae</taxon>
    </lineage>
</organism>
<comment type="caution">
    <text evidence="2">The sequence shown here is derived from an EMBL/GenBank/DDBJ whole genome shotgun (WGS) entry which is preliminary data.</text>
</comment>
<evidence type="ECO:0000313" key="2">
    <source>
        <dbReference type="EMBL" id="OAV60624.1"/>
    </source>
</evidence>
<dbReference type="InterPro" id="IPR029058">
    <property type="entry name" value="AB_hydrolase_fold"/>
</dbReference>
<accession>A0A1B7LYX8</accession>
<dbReference type="Proteomes" id="UP000078292">
    <property type="component" value="Unassembled WGS sequence"/>
</dbReference>
<keyword evidence="3" id="KW-1185">Reference proteome</keyword>
<dbReference type="OrthoDB" id="4944883at2"/>
<dbReference type="Pfam" id="PF12697">
    <property type="entry name" value="Abhydrolase_6"/>
    <property type="match status" value="1"/>
</dbReference>
<dbReference type="AlphaFoldDB" id="A0A1B7LYX8"/>
<reference evidence="2 3" key="1">
    <citation type="submission" date="2016-04" db="EMBL/GenBank/DDBJ databases">
        <title>First whole genome shotgun sequence of the bacterium Enteractinococcus sp. strain UASWS1574.</title>
        <authorList>
            <person name="Crovadore J."/>
            <person name="Chablais R."/>
            <person name="Lefort F."/>
        </authorList>
    </citation>
    <scope>NUCLEOTIDE SEQUENCE [LARGE SCALE GENOMIC DNA]</scope>
    <source>
        <strain evidence="2 3">UASWS1574</strain>
    </source>
</reference>
<dbReference type="PANTHER" id="PTHR43798:SF5">
    <property type="entry name" value="MONOACYLGLYCEROL LIPASE ABHD6"/>
    <property type="match status" value="1"/>
</dbReference>
<evidence type="ECO:0000313" key="3">
    <source>
        <dbReference type="Proteomes" id="UP000078292"/>
    </source>
</evidence>